<protein>
    <recommendedName>
        <fullName evidence="2">DUF732 domain-containing protein</fullName>
    </recommendedName>
</protein>
<dbReference type="InterPro" id="IPR006311">
    <property type="entry name" value="TAT_signal"/>
</dbReference>
<reference evidence="3 4" key="1">
    <citation type="journal article" date="2019" name="Emerg. Microbes Infect.">
        <title>Comprehensive subspecies identification of 175 nontuberculous mycobacteria species based on 7547 genomic profiles.</title>
        <authorList>
            <person name="Matsumoto Y."/>
            <person name="Kinjo T."/>
            <person name="Motooka D."/>
            <person name="Nabeya D."/>
            <person name="Jung N."/>
            <person name="Uechi K."/>
            <person name="Horii T."/>
            <person name="Iida T."/>
            <person name="Fujita J."/>
            <person name="Nakamura S."/>
        </authorList>
    </citation>
    <scope>NUCLEOTIDE SEQUENCE [LARGE SCALE GENOMIC DNA]</scope>
    <source>
        <strain evidence="3 4">JCM 15296</strain>
    </source>
</reference>
<keyword evidence="4" id="KW-1185">Reference proteome</keyword>
<evidence type="ECO:0000313" key="3">
    <source>
        <dbReference type="EMBL" id="BBX82188.1"/>
    </source>
</evidence>
<accession>A0ABN5YL91</accession>
<dbReference type="RefSeq" id="WP_234884198.1">
    <property type="nucleotide sequence ID" value="NZ_AP022577.1"/>
</dbReference>
<feature type="domain" description="DUF732" evidence="2">
    <location>
        <begin position="40"/>
        <end position="108"/>
    </location>
</feature>
<name>A0ABN5YL91_9MYCO</name>
<dbReference type="EMBL" id="AP022577">
    <property type="protein sequence ID" value="BBX82188.1"/>
    <property type="molecule type" value="Genomic_DNA"/>
</dbReference>
<dbReference type="InterPro" id="IPR007969">
    <property type="entry name" value="DUF732"/>
</dbReference>
<evidence type="ECO:0000259" key="2">
    <source>
        <dbReference type="Pfam" id="PF05305"/>
    </source>
</evidence>
<dbReference type="PROSITE" id="PS51318">
    <property type="entry name" value="TAT"/>
    <property type="match status" value="1"/>
</dbReference>
<proteinExistence type="predicted"/>
<sequence length="111" mass="11152">MPASDRKIIKLLAAAAGAATLLSAAGGVASAWPIPITPEQQRYINQARGAGMPGDDDAVLQAGLQACNALYRGQGRQGAIDTVTSQAGVAPDQAASVVRIARGILCTQAPG</sequence>
<evidence type="ECO:0000313" key="4">
    <source>
        <dbReference type="Proteomes" id="UP000465609"/>
    </source>
</evidence>
<evidence type="ECO:0000256" key="1">
    <source>
        <dbReference type="SAM" id="SignalP"/>
    </source>
</evidence>
<feature type="chain" id="PRO_5045665394" description="DUF732 domain-containing protein" evidence="1">
    <location>
        <begin position="25"/>
        <end position="111"/>
    </location>
</feature>
<organism evidence="3 4">
    <name type="scientific">Mycolicibacterium aubagnense</name>
    <dbReference type="NCBI Taxonomy" id="319707"/>
    <lineage>
        <taxon>Bacteria</taxon>
        <taxon>Bacillati</taxon>
        <taxon>Actinomycetota</taxon>
        <taxon>Actinomycetes</taxon>
        <taxon>Mycobacteriales</taxon>
        <taxon>Mycobacteriaceae</taxon>
        <taxon>Mycolicibacterium</taxon>
    </lineage>
</organism>
<dbReference type="Proteomes" id="UP000465609">
    <property type="component" value="Chromosome"/>
</dbReference>
<feature type="signal peptide" evidence="1">
    <location>
        <begin position="1"/>
        <end position="24"/>
    </location>
</feature>
<keyword evidence="1" id="KW-0732">Signal</keyword>
<dbReference type="Pfam" id="PF05305">
    <property type="entry name" value="DUF732"/>
    <property type="match status" value="1"/>
</dbReference>
<gene>
    <name evidence="3" type="ORF">MAUB_00610</name>
</gene>